<dbReference type="EMBL" id="JAWWNJ010000003">
    <property type="protein sequence ID" value="KAK7059434.1"/>
    <property type="molecule type" value="Genomic_DNA"/>
</dbReference>
<feature type="non-terminal residue" evidence="2">
    <location>
        <position position="1"/>
    </location>
</feature>
<evidence type="ECO:0000313" key="4">
    <source>
        <dbReference type="Proteomes" id="UP001362999"/>
    </source>
</evidence>
<organism evidence="2 4">
    <name type="scientific">Favolaschia claudopus</name>
    <dbReference type="NCBI Taxonomy" id="2862362"/>
    <lineage>
        <taxon>Eukaryota</taxon>
        <taxon>Fungi</taxon>
        <taxon>Dikarya</taxon>
        <taxon>Basidiomycota</taxon>
        <taxon>Agaricomycotina</taxon>
        <taxon>Agaricomycetes</taxon>
        <taxon>Agaricomycetidae</taxon>
        <taxon>Agaricales</taxon>
        <taxon>Marasmiineae</taxon>
        <taxon>Mycenaceae</taxon>
        <taxon>Favolaschia</taxon>
    </lineage>
</organism>
<dbReference type="Gene3D" id="1.20.5.1230">
    <property type="entry name" value="Apolipoprotein A-I"/>
    <property type="match status" value="1"/>
</dbReference>
<sequence length="227" mass="24126">MTRLLRLVAALLLTSAMSWSVRKLAPHLFSKKPASPSSMAQQLQVSFSGKSGHGSDKSFVVVEGEEPHVIVPPLSEIPNISSETGSARGEEMMYSQQTDPMSKRIVGLEINVTKLTAQTASKQDVVSLKQDVATLAKDMAELKAQTASNVAELKAQTASMAELKAQTASNMAELKAQTASNMAELKAQTASNMAELKAQTASNMADLKASIVTELRAIMTGFATGNK</sequence>
<name>A0AAW0BL78_9AGAR</name>
<protein>
    <submittedName>
        <fullName evidence="2">Uncharacterized protein</fullName>
    </submittedName>
</protein>
<reference evidence="2 4" key="1">
    <citation type="journal article" date="2024" name="J Genomics">
        <title>Draft genome sequencing and assembly of Favolaschia claudopus CIRM-BRFM 2984 isolated from oak limbs.</title>
        <authorList>
            <person name="Navarro D."/>
            <person name="Drula E."/>
            <person name="Chaduli D."/>
            <person name="Cazenave R."/>
            <person name="Ahrendt S."/>
            <person name="Wang J."/>
            <person name="Lipzen A."/>
            <person name="Daum C."/>
            <person name="Barry K."/>
            <person name="Grigoriev I.V."/>
            <person name="Favel A."/>
            <person name="Rosso M.N."/>
            <person name="Martin F."/>
        </authorList>
    </citation>
    <scope>NUCLEOTIDE SEQUENCE [LARGE SCALE GENOMIC DNA]</scope>
    <source>
        <strain evidence="2 4">CIRM-BRFM 2984</strain>
    </source>
</reference>
<gene>
    <name evidence="3" type="ORF">R3P38DRAFT_3341179</name>
    <name evidence="2" type="ORF">R3P38DRAFT_3354883</name>
</gene>
<evidence type="ECO:0000313" key="3">
    <source>
        <dbReference type="EMBL" id="KAK7059434.1"/>
    </source>
</evidence>
<dbReference type="SUPFAM" id="SSF58113">
    <property type="entry name" value="Apolipoprotein A-I"/>
    <property type="match status" value="1"/>
</dbReference>
<comment type="caution">
    <text evidence="2">The sequence shown here is derived from an EMBL/GenBank/DDBJ whole genome shotgun (WGS) entry which is preliminary data.</text>
</comment>
<dbReference type="Proteomes" id="UP001362999">
    <property type="component" value="Unassembled WGS sequence"/>
</dbReference>
<keyword evidence="4" id="KW-1185">Reference proteome</keyword>
<feature type="signal peptide" evidence="1">
    <location>
        <begin position="1"/>
        <end position="20"/>
    </location>
</feature>
<dbReference type="AlphaFoldDB" id="A0AAW0BL78"/>
<accession>A0AAW0BL78</accession>
<evidence type="ECO:0000313" key="2">
    <source>
        <dbReference type="EMBL" id="KAK7027019.1"/>
    </source>
</evidence>
<evidence type="ECO:0000256" key="1">
    <source>
        <dbReference type="SAM" id="SignalP"/>
    </source>
</evidence>
<proteinExistence type="predicted"/>
<dbReference type="EMBL" id="JAWWNJ010000030">
    <property type="protein sequence ID" value="KAK7027019.1"/>
    <property type="molecule type" value="Genomic_DNA"/>
</dbReference>
<keyword evidence="1" id="KW-0732">Signal</keyword>
<feature type="chain" id="PRO_5044716810" evidence="1">
    <location>
        <begin position="21"/>
        <end position="227"/>
    </location>
</feature>